<dbReference type="SMART" id="SM00651">
    <property type="entry name" value="Sm"/>
    <property type="match status" value="1"/>
</dbReference>
<evidence type="ECO:0000313" key="2">
    <source>
        <dbReference type="EMBL" id="ORE04132.1"/>
    </source>
</evidence>
<evidence type="ECO:0000259" key="1">
    <source>
        <dbReference type="SMART" id="SM00651"/>
    </source>
</evidence>
<dbReference type="PANTHER" id="PTHR10701:SF5">
    <property type="entry name" value="N-ALPHA-ACETYLTRANSFERASE 38, NATC AUXILIARY SUBUNIT"/>
    <property type="match status" value="1"/>
</dbReference>
<dbReference type="CDD" id="cd06168">
    <property type="entry name" value="LSMD1"/>
    <property type="match status" value="1"/>
</dbReference>
<name>A0A1X0QWJ9_RHIZD</name>
<dbReference type="InterPro" id="IPR050914">
    <property type="entry name" value="snRNP_SmB/NAA38-like"/>
</dbReference>
<dbReference type="AlphaFoldDB" id="A0A1X0QWJ9"/>
<gene>
    <name evidence="2" type="ORF">BCV72DRAFT_19966</name>
</gene>
<proteinExistence type="predicted"/>
<protein>
    <recommendedName>
        <fullName evidence="1">Sm domain-containing protein</fullName>
    </recommendedName>
</protein>
<dbReference type="VEuPathDB" id="FungiDB:BCV72DRAFT_19966"/>
<feature type="domain" description="Sm" evidence="1">
    <location>
        <begin position="11"/>
        <end position="75"/>
    </location>
</feature>
<organism evidence="2">
    <name type="scientific">Rhizopus microsporus var. microsporus</name>
    <dbReference type="NCBI Taxonomy" id="86635"/>
    <lineage>
        <taxon>Eukaryota</taxon>
        <taxon>Fungi</taxon>
        <taxon>Fungi incertae sedis</taxon>
        <taxon>Mucoromycota</taxon>
        <taxon>Mucoromycotina</taxon>
        <taxon>Mucoromycetes</taxon>
        <taxon>Mucorales</taxon>
        <taxon>Mucorineae</taxon>
        <taxon>Rhizopodaceae</taxon>
        <taxon>Rhizopus</taxon>
    </lineage>
</organism>
<dbReference type="Proteomes" id="UP000242414">
    <property type="component" value="Unassembled WGS sequence"/>
</dbReference>
<dbReference type="OrthoDB" id="368909at2759"/>
<dbReference type="SUPFAM" id="SSF50182">
    <property type="entry name" value="Sm-like ribonucleoproteins"/>
    <property type="match status" value="1"/>
</dbReference>
<dbReference type="InterPro" id="IPR001163">
    <property type="entry name" value="Sm_dom_euk/arc"/>
</dbReference>
<dbReference type="PANTHER" id="PTHR10701">
    <property type="entry name" value="SMALL NUCLEAR RIBONUCLEOPROTEIN-ASSOCIATED PROTEIN B AND N"/>
    <property type="match status" value="1"/>
</dbReference>
<reference evidence="2" key="1">
    <citation type="journal article" date="2016" name="Proc. Natl. Acad. Sci. U.S.A.">
        <title>Lipid metabolic changes in an early divergent fungus govern the establishment of a mutualistic symbiosis with endobacteria.</title>
        <authorList>
            <person name="Lastovetsky O.A."/>
            <person name="Gaspar M.L."/>
            <person name="Mondo S.J."/>
            <person name="LaButti K.M."/>
            <person name="Sandor L."/>
            <person name="Grigoriev I.V."/>
            <person name="Henry S.A."/>
            <person name="Pawlowska T.E."/>
        </authorList>
    </citation>
    <scope>NUCLEOTIDE SEQUENCE [LARGE SCALE GENOMIC DNA]</scope>
    <source>
        <strain evidence="2">ATCC 52814</strain>
    </source>
</reference>
<dbReference type="EMBL" id="KV921980">
    <property type="protein sequence ID" value="ORE04132.1"/>
    <property type="molecule type" value="Genomic_DNA"/>
</dbReference>
<dbReference type="InterPro" id="IPR010920">
    <property type="entry name" value="LSM_dom_sf"/>
</dbReference>
<dbReference type="Gene3D" id="2.30.30.100">
    <property type="match status" value="1"/>
</dbReference>
<accession>A0A1X0QWJ9</accession>
<dbReference type="GO" id="GO:0031417">
    <property type="term" value="C:NatC complex"/>
    <property type="evidence" value="ECO:0007669"/>
    <property type="project" value="InterPro"/>
</dbReference>
<dbReference type="InterPro" id="IPR034110">
    <property type="entry name" value="LSMD1_Sm"/>
</dbReference>
<dbReference type="Pfam" id="PF01423">
    <property type="entry name" value="LSM"/>
    <property type="match status" value="1"/>
</dbReference>
<sequence length="85" mass="9589">MATAVDSPRIQQLASYLNFQARITITDGRIFIGTFMCVDKQKNVILANTKEYRGAEERLVGLVMIPGKHLVKMETEDLEVSPLYT</sequence>